<evidence type="ECO:0000256" key="7">
    <source>
        <dbReference type="PROSITE-ProRule" id="PRU00042"/>
    </source>
</evidence>
<feature type="region of interest" description="Disordered" evidence="8">
    <location>
        <begin position="1"/>
        <end position="24"/>
    </location>
</feature>
<dbReference type="GO" id="GO:0000978">
    <property type="term" value="F:RNA polymerase II cis-regulatory region sequence-specific DNA binding"/>
    <property type="evidence" value="ECO:0007669"/>
    <property type="project" value="TreeGrafter"/>
</dbReference>
<keyword evidence="2" id="KW-0479">Metal-binding</keyword>
<dbReference type="PROSITE" id="PS50157">
    <property type="entry name" value="ZINC_FINGER_C2H2_2"/>
    <property type="match status" value="3"/>
</dbReference>
<dbReference type="FunFam" id="3.30.160.60:FF:000125">
    <property type="entry name" value="Putative zinc finger protein 143"/>
    <property type="match status" value="1"/>
</dbReference>
<sequence length="527" mass="57665">MDVNTLISSNEVRSDHEHSCSSPRSSVDECVECQAVETLLSISASSPASSDRSSVSMDFDIDQASVSESWSLRDTHSPPGQSYSATPICFHGSGSPLYTPPRRRESILAQLLMEAQSVSECRQPYVCTSPPRQDHLRGQPVSVIVENNANRVDLSDSISSALAGFKSNSSAYTETLPSSPVKSFAQDPVVSSHSNLPKLFSEKSPILRQHLCSPKFSTQSRQILGLKPLSGDKLLKVSQSNQTEVSDSALSTPSPSTVASIMVTPQQMSAWGTNSTSTIKIPIMLQAPPNCSIANGVPQILQVVVMNNYCLPNTTCTPLVNDGLCKIAPTPFTNGQSYKLPVSSETNDSHSRPHKCTYKECGKSYIKSSHLKAHIRIHTGEKPFCCTWDSCGRKYARSDELSRHRRTHTGEKKFICPQCGRGFVRSDHLTKHIGRHSNTSRQKSYKVTNDVPLAMKKVLDEIIDPLKALEDDLIIPLSGSRRIMASSSTVIESLHEDMKFSSMDNDDSVMSWSADALCKDVPQAVCD</sequence>
<keyword evidence="3" id="KW-0677">Repeat</keyword>
<keyword evidence="11" id="KW-1185">Reference proteome</keyword>
<evidence type="ECO:0000256" key="6">
    <source>
        <dbReference type="ARBA" id="ARBA00023242"/>
    </source>
</evidence>
<evidence type="ECO:0000256" key="3">
    <source>
        <dbReference type="ARBA" id="ARBA00022737"/>
    </source>
</evidence>
<dbReference type="Pfam" id="PF00096">
    <property type="entry name" value="zf-C2H2"/>
    <property type="match status" value="2"/>
</dbReference>
<reference evidence="10" key="1">
    <citation type="journal article" date="2019" name="bioRxiv">
        <title>The Genome of the Zebra Mussel, Dreissena polymorpha: A Resource for Invasive Species Research.</title>
        <authorList>
            <person name="McCartney M.A."/>
            <person name="Auch B."/>
            <person name="Kono T."/>
            <person name="Mallez S."/>
            <person name="Zhang Y."/>
            <person name="Obille A."/>
            <person name="Becker A."/>
            <person name="Abrahante J.E."/>
            <person name="Garbe J."/>
            <person name="Badalamenti J.P."/>
            <person name="Herman A."/>
            <person name="Mangelson H."/>
            <person name="Liachko I."/>
            <person name="Sullivan S."/>
            <person name="Sone E.D."/>
            <person name="Koren S."/>
            <person name="Silverstein K.A.T."/>
            <person name="Beckman K.B."/>
            <person name="Gohl D.M."/>
        </authorList>
    </citation>
    <scope>NUCLEOTIDE SEQUENCE</scope>
    <source>
        <strain evidence="10">Duluth1</strain>
        <tissue evidence="10">Whole animal</tissue>
    </source>
</reference>
<dbReference type="OrthoDB" id="4748970at2759"/>
<organism evidence="10 11">
    <name type="scientific">Dreissena polymorpha</name>
    <name type="common">Zebra mussel</name>
    <name type="synonym">Mytilus polymorpha</name>
    <dbReference type="NCBI Taxonomy" id="45954"/>
    <lineage>
        <taxon>Eukaryota</taxon>
        <taxon>Metazoa</taxon>
        <taxon>Spiralia</taxon>
        <taxon>Lophotrochozoa</taxon>
        <taxon>Mollusca</taxon>
        <taxon>Bivalvia</taxon>
        <taxon>Autobranchia</taxon>
        <taxon>Heteroconchia</taxon>
        <taxon>Euheterodonta</taxon>
        <taxon>Imparidentia</taxon>
        <taxon>Neoheterodontei</taxon>
        <taxon>Myida</taxon>
        <taxon>Dreissenoidea</taxon>
        <taxon>Dreissenidae</taxon>
        <taxon>Dreissena</taxon>
    </lineage>
</organism>
<evidence type="ECO:0000313" key="11">
    <source>
        <dbReference type="Proteomes" id="UP000828390"/>
    </source>
</evidence>
<keyword evidence="6" id="KW-0539">Nucleus</keyword>
<dbReference type="FunFam" id="3.30.160.60:FF:000018">
    <property type="entry name" value="Krueppel-like factor 15"/>
    <property type="match status" value="1"/>
</dbReference>
<proteinExistence type="predicted"/>
<name>A0A9D3YBC0_DREPO</name>
<comment type="subcellular location">
    <subcellularLocation>
        <location evidence="1">Nucleus</location>
    </subcellularLocation>
</comment>
<accession>A0A9D3YBC0</accession>
<evidence type="ECO:0000256" key="8">
    <source>
        <dbReference type="SAM" id="MobiDB-lite"/>
    </source>
</evidence>
<feature type="domain" description="C2H2-type" evidence="9">
    <location>
        <begin position="354"/>
        <end position="383"/>
    </location>
</feature>
<dbReference type="InterPro" id="IPR013087">
    <property type="entry name" value="Znf_C2H2_type"/>
</dbReference>
<reference evidence="10" key="2">
    <citation type="submission" date="2020-11" db="EMBL/GenBank/DDBJ databases">
        <authorList>
            <person name="McCartney M.A."/>
            <person name="Auch B."/>
            <person name="Kono T."/>
            <person name="Mallez S."/>
            <person name="Becker A."/>
            <person name="Gohl D.M."/>
            <person name="Silverstein K.A.T."/>
            <person name="Koren S."/>
            <person name="Bechman K.B."/>
            <person name="Herman A."/>
            <person name="Abrahante J.E."/>
            <person name="Garbe J."/>
        </authorList>
    </citation>
    <scope>NUCLEOTIDE SEQUENCE</scope>
    <source>
        <strain evidence="10">Duluth1</strain>
        <tissue evidence="10">Whole animal</tissue>
    </source>
</reference>
<dbReference type="PANTHER" id="PTHR23235">
    <property type="entry name" value="KRUEPPEL-LIKE TRANSCRIPTION FACTOR"/>
    <property type="match status" value="1"/>
</dbReference>
<dbReference type="PANTHER" id="PTHR23235:SF164">
    <property type="entry name" value="C2H2-TYPE DOMAIN-CONTAINING PROTEIN"/>
    <property type="match status" value="1"/>
</dbReference>
<comment type="caution">
    <text evidence="10">The sequence shown here is derived from an EMBL/GenBank/DDBJ whole genome shotgun (WGS) entry which is preliminary data.</text>
</comment>
<evidence type="ECO:0000256" key="5">
    <source>
        <dbReference type="ARBA" id="ARBA00022833"/>
    </source>
</evidence>
<dbReference type="GO" id="GO:0005634">
    <property type="term" value="C:nucleus"/>
    <property type="evidence" value="ECO:0007669"/>
    <property type="project" value="UniProtKB-SubCell"/>
</dbReference>
<dbReference type="InterPro" id="IPR036236">
    <property type="entry name" value="Znf_C2H2_sf"/>
</dbReference>
<evidence type="ECO:0000259" key="9">
    <source>
        <dbReference type="PROSITE" id="PS50157"/>
    </source>
</evidence>
<evidence type="ECO:0000313" key="10">
    <source>
        <dbReference type="EMBL" id="KAH3696031.1"/>
    </source>
</evidence>
<dbReference type="GO" id="GO:0000981">
    <property type="term" value="F:DNA-binding transcription factor activity, RNA polymerase II-specific"/>
    <property type="evidence" value="ECO:0007669"/>
    <property type="project" value="TreeGrafter"/>
</dbReference>
<gene>
    <name evidence="10" type="ORF">DPMN_083493</name>
</gene>
<keyword evidence="5" id="KW-0862">Zinc</keyword>
<dbReference type="GO" id="GO:0008270">
    <property type="term" value="F:zinc ion binding"/>
    <property type="evidence" value="ECO:0007669"/>
    <property type="project" value="UniProtKB-KW"/>
</dbReference>
<evidence type="ECO:0000256" key="2">
    <source>
        <dbReference type="ARBA" id="ARBA00022723"/>
    </source>
</evidence>
<dbReference type="AlphaFoldDB" id="A0A9D3YBC0"/>
<dbReference type="Proteomes" id="UP000828390">
    <property type="component" value="Unassembled WGS sequence"/>
</dbReference>
<feature type="domain" description="C2H2-type" evidence="9">
    <location>
        <begin position="414"/>
        <end position="441"/>
    </location>
</feature>
<dbReference type="EMBL" id="JAIWYP010000016">
    <property type="protein sequence ID" value="KAH3696031.1"/>
    <property type="molecule type" value="Genomic_DNA"/>
</dbReference>
<dbReference type="SMART" id="SM00355">
    <property type="entry name" value="ZnF_C2H2"/>
    <property type="match status" value="3"/>
</dbReference>
<feature type="compositionally biased region" description="Polar residues" evidence="8">
    <location>
        <begin position="1"/>
        <end position="11"/>
    </location>
</feature>
<protein>
    <recommendedName>
        <fullName evidence="9">C2H2-type domain-containing protein</fullName>
    </recommendedName>
</protein>
<evidence type="ECO:0000256" key="1">
    <source>
        <dbReference type="ARBA" id="ARBA00004123"/>
    </source>
</evidence>
<dbReference type="Gene3D" id="3.30.160.60">
    <property type="entry name" value="Classic Zinc Finger"/>
    <property type="match status" value="3"/>
</dbReference>
<dbReference type="PROSITE" id="PS00028">
    <property type="entry name" value="ZINC_FINGER_C2H2_1"/>
    <property type="match status" value="3"/>
</dbReference>
<evidence type="ECO:0000256" key="4">
    <source>
        <dbReference type="ARBA" id="ARBA00022771"/>
    </source>
</evidence>
<dbReference type="SUPFAM" id="SSF57667">
    <property type="entry name" value="beta-beta-alpha zinc fingers"/>
    <property type="match status" value="2"/>
</dbReference>
<dbReference type="FunFam" id="3.30.160.60:FF:000624">
    <property type="entry name" value="zinc finger protein 697"/>
    <property type="match status" value="1"/>
</dbReference>
<keyword evidence="4 7" id="KW-0863">Zinc-finger</keyword>
<feature type="domain" description="C2H2-type" evidence="9">
    <location>
        <begin position="384"/>
        <end position="413"/>
    </location>
</feature>